<reference evidence="1" key="1">
    <citation type="submission" date="2021-02" db="EMBL/GenBank/DDBJ databases">
        <authorList>
            <person name="Nowell W R."/>
        </authorList>
    </citation>
    <scope>NUCLEOTIDE SEQUENCE</scope>
    <source>
        <strain evidence="1">Ploen Becks lab</strain>
    </source>
</reference>
<dbReference type="AlphaFoldDB" id="A0A813TF05"/>
<dbReference type="PANTHER" id="PTHR12697">
    <property type="entry name" value="PBS LYASE HEAT-LIKE PROTEIN"/>
    <property type="match status" value="1"/>
</dbReference>
<dbReference type="SUPFAM" id="SSF48371">
    <property type="entry name" value="ARM repeat"/>
    <property type="match status" value="1"/>
</dbReference>
<sequence>MKKFKSEDLHEEFKMLYKQRSELSFGKKNLMIKSASIQRPKKFLNDIMFSEKLFETVETLLYDANSKVKLAAATSIFIILKKFSRPYIEKYQMTKNKAEYVLRDALKAFSSVDRFTAALTLGNDGYADVTIINILLSNYYNSNEQYTKEQVTQCLSDLSSHNQIIGRKMEEYLKSEHVRERILTCKLIPCLRAPLSKKTVTKLIELMWNDINHNVKKVAAQTLGRTGRGREIHDEIFKRLHSRNIFDRMSALKVINYIGIMTPKLLEIYLKCFRDDCLSVRQLACLACQKLYEKDDKIVDALVFMARFDPASKLKALSIRTLGLIGSYNSDIRSALMWALQFEMDPIIRTEACHSIILLNNQKDQELIDILLERHLVEEESIVRKEIMDALIHLGYDPNRELPIVTKIKEDIKKLNDKNVIISKILEIEKKHDFEFEKKRLIWDENDDDGLKKDSCRDAKSESSYESFGPFEPRLIEKSKKNNSNIFRKAKNSKNSNFLSKLVQIDNKELTLSLSSLNFDSNSFEEYANDHEYKKSLNDTNLSSQRIKTIVEERD</sequence>
<organism evidence="1 2">
    <name type="scientific">Brachionus calyciflorus</name>
    <dbReference type="NCBI Taxonomy" id="104777"/>
    <lineage>
        <taxon>Eukaryota</taxon>
        <taxon>Metazoa</taxon>
        <taxon>Spiralia</taxon>
        <taxon>Gnathifera</taxon>
        <taxon>Rotifera</taxon>
        <taxon>Eurotatoria</taxon>
        <taxon>Monogononta</taxon>
        <taxon>Pseudotrocha</taxon>
        <taxon>Ploima</taxon>
        <taxon>Brachionidae</taxon>
        <taxon>Brachionus</taxon>
    </lineage>
</organism>
<accession>A0A813TF05</accession>
<dbReference type="InterPro" id="IPR011989">
    <property type="entry name" value="ARM-like"/>
</dbReference>
<name>A0A813TF05_9BILA</name>
<comment type="caution">
    <text evidence="1">The sequence shown here is derived from an EMBL/GenBank/DDBJ whole genome shotgun (WGS) entry which is preliminary data.</text>
</comment>
<evidence type="ECO:0000313" key="2">
    <source>
        <dbReference type="Proteomes" id="UP000663879"/>
    </source>
</evidence>
<dbReference type="GO" id="GO:0019135">
    <property type="term" value="F:deoxyhypusine monooxygenase activity"/>
    <property type="evidence" value="ECO:0007669"/>
    <property type="project" value="TreeGrafter"/>
</dbReference>
<dbReference type="EMBL" id="CAJNOC010000833">
    <property type="protein sequence ID" value="CAF0808152.1"/>
    <property type="molecule type" value="Genomic_DNA"/>
</dbReference>
<dbReference type="Proteomes" id="UP000663879">
    <property type="component" value="Unassembled WGS sequence"/>
</dbReference>
<evidence type="ECO:0000313" key="1">
    <source>
        <dbReference type="EMBL" id="CAF0808152.1"/>
    </source>
</evidence>
<dbReference type="Gene3D" id="1.25.10.10">
    <property type="entry name" value="Leucine-rich Repeat Variant"/>
    <property type="match status" value="1"/>
</dbReference>
<keyword evidence="2" id="KW-1185">Reference proteome</keyword>
<protein>
    <submittedName>
        <fullName evidence="1">Uncharacterized protein</fullName>
    </submittedName>
</protein>
<proteinExistence type="predicted"/>
<dbReference type="PANTHER" id="PTHR12697:SF20">
    <property type="entry name" value="HEAT REPEAT-CONTAINING PROTEIN 4"/>
    <property type="match status" value="1"/>
</dbReference>
<dbReference type="OrthoDB" id="5980716at2759"/>
<dbReference type="InterPro" id="IPR016024">
    <property type="entry name" value="ARM-type_fold"/>
</dbReference>
<gene>
    <name evidence="1" type="ORF">OXX778_LOCUS6829</name>
</gene>